<dbReference type="GO" id="GO:0016829">
    <property type="term" value="F:lyase activity"/>
    <property type="evidence" value="ECO:0007669"/>
    <property type="project" value="UniProtKB-KW"/>
</dbReference>
<comment type="caution">
    <text evidence="3">The sequence shown here is derived from an EMBL/GenBank/DDBJ whole genome shotgun (WGS) entry which is preliminary data.</text>
</comment>
<name>A0A5D4SAH3_9BACI</name>
<protein>
    <recommendedName>
        <fullName evidence="5">Beta-hydroxyacyl-ACP dehydratase</fullName>
    </recommendedName>
</protein>
<accession>A0A5D4SAH3</accession>
<comment type="similarity">
    <text evidence="1">Belongs to the thioester dehydratase family. FabZ subfamily.</text>
</comment>
<proteinExistence type="inferred from homology"/>
<dbReference type="PANTHER" id="PTHR30272:SF1">
    <property type="entry name" value="3-HYDROXYACYL-[ACYL-CARRIER-PROTEIN] DEHYDRATASE"/>
    <property type="match status" value="1"/>
</dbReference>
<dbReference type="EMBL" id="VTES01000006">
    <property type="protein sequence ID" value="TYS60655.1"/>
    <property type="molecule type" value="Genomic_DNA"/>
</dbReference>
<dbReference type="Pfam" id="PF07977">
    <property type="entry name" value="FabA"/>
    <property type="match status" value="1"/>
</dbReference>
<keyword evidence="2" id="KW-0456">Lyase</keyword>
<dbReference type="PANTHER" id="PTHR30272">
    <property type="entry name" value="3-HYDROXYACYL-[ACYL-CARRIER-PROTEIN] DEHYDRATASE"/>
    <property type="match status" value="1"/>
</dbReference>
<gene>
    <name evidence="3" type="ORF">FZD47_20825</name>
</gene>
<evidence type="ECO:0000313" key="3">
    <source>
        <dbReference type="EMBL" id="TYS60655.1"/>
    </source>
</evidence>
<dbReference type="InterPro" id="IPR029069">
    <property type="entry name" value="HotDog_dom_sf"/>
</dbReference>
<sequence length="137" mass="15596">MELINQIACKKPFILIDKVLSISHRKKIVTLKNISNSDIYLWGHFPSYSIYPGMLLLEGLNQTAELLMKNSAYQGWNISKSSSRFIQPVIPGDSIIFTVEIVREDSQTLVFKCIGEKDSQVIIRAKLEYVKGEKYGL</sequence>
<dbReference type="Gene3D" id="3.10.129.10">
    <property type="entry name" value="Hotdog Thioesterase"/>
    <property type="match status" value="1"/>
</dbReference>
<dbReference type="SUPFAM" id="SSF54637">
    <property type="entry name" value="Thioesterase/thiol ester dehydrase-isomerase"/>
    <property type="match status" value="1"/>
</dbReference>
<reference evidence="3 4" key="1">
    <citation type="submission" date="2019-08" db="EMBL/GenBank/DDBJ databases">
        <title>Bacillus genomes from the desert of Cuatro Cienegas, Coahuila.</title>
        <authorList>
            <person name="Olmedo-Alvarez G."/>
        </authorList>
    </citation>
    <scope>NUCLEOTIDE SEQUENCE [LARGE SCALE GENOMIC DNA]</scope>
    <source>
        <strain evidence="3 4">CH37_1T</strain>
    </source>
</reference>
<evidence type="ECO:0008006" key="5">
    <source>
        <dbReference type="Google" id="ProtNLM"/>
    </source>
</evidence>
<evidence type="ECO:0000256" key="2">
    <source>
        <dbReference type="ARBA" id="ARBA00023239"/>
    </source>
</evidence>
<dbReference type="InterPro" id="IPR013114">
    <property type="entry name" value="FabA_FabZ"/>
</dbReference>
<dbReference type="RefSeq" id="WP_148950803.1">
    <property type="nucleotide sequence ID" value="NZ_VTES01000006.1"/>
</dbReference>
<evidence type="ECO:0000256" key="1">
    <source>
        <dbReference type="ARBA" id="ARBA00009174"/>
    </source>
</evidence>
<evidence type="ECO:0000313" key="4">
    <source>
        <dbReference type="Proteomes" id="UP000323732"/>
    </source>
</evidence>
<organism evidence="3 4">
    <name type="scientific">Bacillus infantis</name>
    <dbReference type="NCBI Taxonomy" id="324767"/>
    <lineage>
        <taxon>Bacteria</taxon>
        <taxon>Bacillati</taxon>
        <taxon>Bacillota</taxon>
        <taxon>Bacilli</taxon>
        <taxon>Bacillales</taxon>
        <taxon>Bacillaceae</taxon>
        <taxon>Bacillus</taxon>
    </lineage>
</organism>
<dbReference type="Proteomes" id="UP000323732">
    <property type="component" value="Unassembled WGS sequence"/>
</dbReference>
<dbReference type="AlphaFoldDB" id="A0A5D4SAH3"/>